<comment type="caution">
    <text evidence="2">The sequence shown here is derived from an EMBL/GenBank/DDBJ whole genome shotgun (WGS) entry which is preliminary data.</text>
</comment>
<feature type="transmembrane region" description="Helical" evidence="1">
    <location>
        <begin position="148"/>
        <end position="168"/>
    </location>
</feature>
<dbReference type="EMBL" id="PEVC01000039">
    <property type="protein sequence ID" value="PIV00896.1"/>
    <property type="molecule type" value="Genomic_DNA"/>
</dbReference>
<evidence type="ECO:0000313" key="2">
    <source>
        <dbReference type="EMBL" id="PIV00896.1"/>
    </source>
</evidence>
<feature type="transmembrane region" description="Helical" evidence="1">
    <location>
        <begin position="33"/>
        <end position="50"/>
    </location>
</feature>
<dbReference type="AlphaFoldDB" id="A0A2M7BCR0"/>
<reference evidence="3" key="1">
    <citation type="submission" date="2017-09" db="EMBL/GenBank/DDBJ databases">
        <title>Depth-based differentiation of microbial function through sediment-hosted aquifers and enrichment of novel symbionts in the deep terrestrial subsurface.</title>
        <authorList>
            <person name="Probst A.J."/>
            <person name="Ladd B."/>
            <person name="Jarett J.K."/>
            <person name="Geller-Mcgrath D.E."/>
            <person name="Sieber C.M.K."/>
            <person name="Emerson J.B."/>
            <person name="Anantharaman K."/>
            <person name="Thomas B.C."/>
            <person name="Malmstrom R."/>
            <person name="Stieglmeier M."/>
            <person name="Klingl A."/>
            <person name="Woyke T."/>
            <person name="Ryan C.M."/>
            <person name="Banfield J.F."/>
        </authorList>
    </citation>
    <scope>NUCLEOTIDE SEQUENCE [LARGE SCALE GENOMIC DNA]</scope>
</reference>
<proteinExistence type="predicted"/>
<feature type="transmembrane region" description="Helical" evidence="1">
    <location>
        <begin position="9"/>
        <end position="27"/>
    </location>
</feature>
<feature type="transmembrane region" description="Helical" evidence="1">
    <location>
        <begin position="84"/>
        <end position="103"/>
    </location>
</feature>
<sequence>MFLTKRRKFIFCSILLTGGLTLIQLGVMPSRYLAIFILSFLTIPLTLWSLKESLHGPIWLTSWILPLLFTTGVGLFYFLLPGSLLSAIPIIIIYFLGMYALFLSENIFAVAAIRTIQLFRSASAVSFLLTLVASFFLYDTVFSFRLPFYYNGLLVFIISFFLFLQGIWSVNLEEKISFSVFLYSFFLSLGMGEIALVYSLWPTAITLSSLFLTTLIYVSLGIVQAKLNDRLFKKIVLEYLAVGLVVLLVLFGLTQWG</sequence>
<evidence type="ECO:0000256" key="1">
    <source>
        <dbReference type="SAM" id="Phobius"/>
    </source>
</evidence>
<keyword evidence="1" id="KW-0472">Membrane</keyword>
<feature type="transmembrane region" description="Helical" evidence="1">
    <location>
        <begin position="124"/>
        <end position="142"/>
    </location>
</feature>
<dbReference type="Proteomes" id="UP000229631">
    <property type="component" value="Unassembled WGS sequence"/>
</dbReference>
<accession>A0A2M7BCR0</accession>
<keyword evidence="1" id="KW-1133">Transmembrane helix</keyword>
<feature type="transmembrane region" description="Helical" evidence="1">
    <location>
        <begin position="57"/>
        <end position="78"/>
    </location>
</feature>
<gene>
    <name evidence="2" type="ORF">COS54_02220</name>
</gene>
<feature type="transmembrane region" description="Helical" evidence="1">
    <location>
        <begin position="204"/>
        <end position="223"/>
    </location>
</feature>
<feature type="transmembrane region" description="Helical" evidence="1">
    <location>
        <begin position="180"/>
        <end position="198"/>
    </location>
</feature>
<feature type="transmembrane region" description="Helical" evidence="1">
    <location>
        <begin position="235"/>
        <end position="256"/>
    </location>
</feature>
<keyword evidence="1" id="KW-0812">Transmembrane</keyword>
<evidence type="ECO:0000313" key="3">
    <source>
        <dbReference type="Proteomes" id="UP000229631"/>
    </source>
</evidence>
<organism evidence="2 3">
    <name type="scientific">Candidatus Shapirobacteria bacterium CG03_land_8_20_14_0_80_39_12</name>
    <dbReference type="NCBI Taxonomy" id="1974879"/>
    <lineage>
        <taxon>Bacteria</taxon>
        <taxon>Candidatus Shapironibacteriota</taxon>
    </lineage>
</organism>
<name>A0A2M7BCR0_9BACT</name>
<protein>
    <submittedName>
        <fullName evidence="2">Uncharacterized protein</fullName>
    </submittedName>
</protein>